<dbReference type="Proteomes" id="UP000003240">
    <property type="component" value="Unassembled WGS sequence"/>
</dbReference>
<feature type="region of interest" description="Disordered" evidence="1">
    <location>
        <begin position="1"/>
        <end position="51"/>
    </location>
</feature>
<comment type="caution">
    <text evidence="2">The sequence shown here is derived from an EMBL/GenBank/DDBJ whole genome shotgun (WGS) entry which is preliminary data.</text>
</comment>
<dbReference type="STRING" id="1009370.ALO_16906"/>
<gene>
    <name evidence="2" type="ORF">ALO_16906</name>
</gene>
<evidence type="ECO:0000256" key="1">
    <source>
        <dbReference type="SAM" id="MobiDB-lite"/>
    </source>
</evidence>
<organism evidence="2 3">
    <name type="scientific">Acetonema longum DSM 6540</name>
    <dbReference type="NCBI Taxonomy" id="1009370"/>
    <lineage>
        <taxon>Bacteria</taxon>
        <taxon>Bacillati</taxon>
        <taxon>Bacillota</taxon>
        <taxon>Negativicutes</taxon>
        <taxon>Acetonemataceae</taxon>
        <taxon>Acetonema</taxon>
    </lineage>
</organism>
<feature type="compositionally biased region" description="Basic and acidic residues" evidence="1">
    <location>
        <begin position="1"/>
        <end position="10"/>
    </location>
</feature>
<sequence>MEKFIPFEKLSKKKQREHNARERRDWGCNESGHPCDSRSQGIWQKQGKGYP</sequence>
<keyword evidence="3" id="KW-1185">Reference proteome</keyword>
<feature type="compositionally biased region" description="Basic and acidic residues" evidence="1">
    <location>
        <begin position="17"/>
        <end position="27"/>
    </location>
</feature>
<proteinExistence type="predicted"/>
<dbReference type="AlphaFoldDB" id="F7NMQ0"/>
<evidence type="ECO:0000313" key="3">
    <source>
        <dbReference type="Proteomes" id="UP000003240"/>
    </source>
</evidence>
<reference evidence="2 3" key="1">
    <citation type="journal article" date="2011" name="EMBO J.">
        <title>Structural diversity of bacterial flagellar motors.</title>
        <authorList>
            <person name="Chen S."/>
            <person name="Beeby M."/>
            <person name="Murphy G.E."/>
            <person name="Leadbetter J.R."/>
            <person name="Hendrixson D.R."/>
            <person name="Briegel A."/>
            <person name="Li Z."/>
            <person name="Shi J."/>
            <person name="Tocheva E.I."/>
            <person name="Muller A."/>
            <person name="Dobro M.J."/>
            <person name="Jensen G.J."/>
        </authorList>
    </citation>
    <scope>NUCLEOTIDE SEQUENCE [LARGE SCALE GENOMIC DNA]</scope>
    <source>
        <strain evidence="2 3">DSM 6540</strain>
    </source>
</reference>
<accession>F7NMQ0</accession>
<evidence type="ECO:0000313" key="2">
    <source>
        <dbReference type="EMBL" id="EGO62678.1"/>
    </source>
</evidence>
<name>F7NMQ0_9FIRM</name>
<protein>
    <submittedName>
        <fullName evidence="2">Uncharacterized protein</fullName>
    </submittedName>
</protein>
<dbReference type="EMBL" id="AFGF01000183">
    <property type="protein sequence ID" value="EGO62678.1"/>
    <property type="molecule type" value="Genomic_DNA"/>
</dbReference>